<protein>
    <submittedName>
        <fullName evidence="8">YitT family protein</fullName>
    </submittedName>
</protein>
<name>A0A9D9HH36_9SPIR</name>
<comment type="caution">
    <text evidence="8">The sequence shown here is derived from an EMBL/GenBank/DDBJ whole genome shotgun (WGS) entry which is preliminary data.</text>
</comment>
<sequence length="283" mass="31511">MLKTKVRRTVLIVIGSCLMALNLNTFVHAGGLFPGGFNGLTVLIQSIGRKFLQLDIPYTPVNLALNAIPAVISFLYIGKNFTLFSVLSIFLTGVFTDVFPTIKLTNDILLLAVFGGGLNAIAIYFCLLAEATSGGTDFISIWISEKYGLDAWNYILFFNIAVLLAAGLLFGWDKALYSILFQFTSTQLLNNLYRRYKKVTLLVITNDPEAVYTIIRDATHHDATIFTGKGGYTNADRNLVYSVVSGDEVRRLIPKIKEREPKAFINVLRSKQILGRFYSRPTD</sequence>
<feature type="transmembrane region" description="Helical" evidence="6">
    <location>
        <begin position="84"/>
        <end position="102"/>
    </location>
</feature>
<organism evidence="8 9">
    <name type="scientific">Candidatus Avitreponema avistercoris</name>
    <dbReference type="NCBI Taxonomy" id="2840705"/>
    <lineage>
        <taxon>Bacteria</taxon>
        <taxon>Pseudomonadati</taxon>
        <taxon>Spirochaetota</taxon>
        <taxon>Spirochaetia</taxon>
        <taxon>Spirochaetales</taxon>
        <taxon>Candidatus Avitreponema</taxon>
    </lineage>
</organism>
<feature type="domain" description="DUF2179" evidence="7">
    <location>
        <begin position="222"/>
        <end position="275"/>
    </location>
</feature>
<dbReference type="EMBL" id="JADIMS010000055">
    <property type="protein sequence ID" value="MBO8450153.1"/>
    <property type="molecule type" value="Genomic_DNA"/>
</dbReference>
<evidence type="ECO:0000313" key="8">
    <source>
        <dbReference type="EMBL" id="MBO8450153.1"/>
    </source>
</evidence>
<evidence type="ECO:0000313" key="9">
    <source>
        <dbReference type="Proteomes" id="UP000823616"/>
    </source>
</evidence>
<dbReference type="Pfam" id="PF10035">
    <property type="entry name" value="DUF2179"/>
    <property type="match status" value="1"/>
</dbReference>
<dbReference type="PANTHER" id="PTHR33545">
    <property type="entry name" value="UPF0750 MEMBRANE PROTEIN YITT-RELATED"/>
    <property type="match status" value="1"/>
</dbReference>
<evidence type="ECO:0000256" key="1">
    <source>
        <dbReference type="ARBA" id="ARBA00004651"/>
    </source>
</evidence>
<keyword evidence="2" id="KW-1003">Cell membrane</keyword>
<dbReference type="PANTHER" id="PTHR33545:SF5">
    <property type="entry name" value="UPF0750 MEMBRANE PROTEIN YITT"/>
    <property type="match status" value="1"/>
</dbReference>
<dbReference type="Proteomes" id="UP000823616">
    <property type="component" value="Unassembled WGS sequence"/>
</dbReference>
<gene>
    <name evidence="8" type="ORF">IAA96_03505</name>
</gene>
<dbReference type="Gene3D" id="3.30.70.120">
    <property type="match status" value="1"/>
</dbReference>
<evidence type="ECO:0000256" key="4">
    <source>
        <dbReference type="ARBA" id="ARBA00022989"/>
    </source>
</evidence>
<accession>A0A9D9HH36</accession>
<comment type="subcellular location">
    <subcellularLocation>
        <location evidence="1">Cell membrane</location>
        <topology evidence="1">Multi-pass membrane protein</topology>
    </subcellularLocation>
</comment>
<feature type="transmembrane region" description="Helical" evidence="6">
    <location>
        <begin position="151"/>
        <end position="170"/>
    </location>
</feature>
<evidence type="ECO:0000256" key="3">
    <source>
        <dbReference type="ARBA" id="ARBA00022692"/>
    </source>
</evidence>
<keyword evidence="4 6" id="KW-1133">Transmembrane helix</keyword>
<dbReference type="Pfam" id="PF02588">
    <property type="entry name" value="YitT_membrane"/>
    <property type="match status" value="1"/>
</dbReference>
<dbReference type="GO" id="GO:0005886">
    <property type="term" value="C:plasma membrane"/>
    <property type="evidence" value="ECO:0007669"/>
    <property type="project" value="UniProtKB-SubCell"/>
</dbReference>
<evidence type="ECO:0000256" key="2">
    <source>
        <dbReference type="ARBA" id="ARBA00022475"/>
    </source>
</evidence>
<dbReference type="InterPro" id="IPR019264">
    <property type="entry name" value="DUF2179"/>
</dbReference>
<dbReference type="PIRSF" id="PIRSF006483">
    <property type="entry name" value="Membrane_protein_YitT"/>
    <property type="match status" value="1"/>
</dbReference>
<proteinExistence type="predicted"/>
<evidence type="ECO:0000256" key="6">
    <source>
        <dbReference type="SAM" id="Phobius"/>
    </source>
</evidence>
<evidence type="ECO:0000256" key="5">
    <source>
        <dbReference type="ARBA" id="ARBA00023136"/>
    </source>
</evidence>
<dbReference type="InterPro" id="IPR003740">
    <property type="entry name" value="YitT"/>
</dbReference>
<keyword evidence="3 6" id="KW-0812">Transmembrane</keyword>
<feature type="transmembrane region" description="Helical" evidence="6">
    <location>
        <begin position="58"/>
        <end position="77"/>
    </location>
</feature>
<feature type="transmembrane region" description="Helical" evidence="6">
    <location>
        <begin position="108"/>
        <end position="130"/>
    </location>
</feature>
<keyword evidence="5 6" id="KW-0472">Membrane</keyword>
<dbReference type="InterPro" id="IPR015867">
    <property type="entry name" value="N-reg_PII/ATP_PRibTrfase_C"/>
</dbReference>
<dbReference type="InterPro" id="IPR051461">
    <property type="entry name" value="UPF0750_membrane"/>
</dbReference>
<evidence type="ECO:0000259" key="7">
    <source>
        <dbReference type="Pfam" id="PF10035"/>
    </source>
</evidence>
<dbReference type="AlphaFoldDB" id="A0A9D9HH36"/>
<reference evidence="8" key="1">
    <citation type="submission" date="2020-10" db="EMBL/GenBank/DDBJ databases">
        <authorList>
            <person name="Gilroy R."/>
        </authorList>
    </citation>
    <scope>NUCLEOTIDE SEQUENCE</scope>
    <source>
        <strain evidence="8">B3-4054</strain>
    </source>
</reference>
<reference evidence="8" key="2">
    <citation type="journal article" date="2021" name="PeerJ">
        <title>Extensive microbial diversity within the chicken gut microbiome revealed by metagenomics and culture.</title>
        <authorList>
            <person name="Gilroy R."/>
            <person name="Ravi A."/>
            <person name="Getino M."/>
            <person name="Pursley I."/>
            <person name="Horton D.L."/>
            <person name="Alikhan N.F."/>
            <person name="Baker D."/>
            <person name="Gharbi K."/>
            <person name="Hall N."/>
            <person name="Watson M."/>
            <person name="Adriaenssens E.M."/>
            <person name="Foster-Nyarko E."/>
            <person name="Jarju S."/>
            <person name="Secka A."/>
            <person name="Antonio M."/>
            <person name="Oren A."/>
            <person name="Chaudhuri R.R."/>
            <person name="La Ragione R."/>
            <person name="Hildebrand F."/>
            <person name="Pallen M.J."/>
        </authorList>
    </citation>
    <scope>NUCLEOTIDE SEQUENCE</scope>
    <source>
        <strain evidence="8">B3-4054</strain>
    </source>
</reference>
<dbReference type="CDD" id="cd16380">
    <property type="entry name" value="YitT_C"/>
    <property type="match status" value="1"/>
</dbReference>